<dbReference type="PANTHER" id="PTHR48079:SF9">
    <property type="entry name" value="PUTATIVE-RELATED"/>
    <property type="match status" value="1"/>
</dbReference>
<comment type="caution">
    <text evidence="2">The sequence shown here is derived from an EMBL/GenBank/DDBJ whole genome shotgun (WGS) entry which is preliminary data.</text>
</comment>
<dbReference type="Proteomes" id="UP001521785">
    <property type="component" value="Unassembled WGS sequence"/>
</dbReference>
<dbReference type="SUPFAM" id="SSF51735">
    <property type="entry name" value="NAD(P)-binding Rossmann-fold domains"/>
    <property type="match status" value="1"/>
</dbReference>
<protein>
    <recommendedName>
        <fullName evidence="1">NAD-dependent epimerase/dehydratase domain-containing protein</fullName>
    </recommendedName>
</protein>
<proteinExistence type="predicted"/>
<dbReference type="PANTHER" id="PTHR48079">
    <property type="entry name" value="PROTEIN YEEZ"/>
    <property type="match status" value="1"/>
</dbReference>
<reference evidence="2 3" key="1">
    <citation type="submission" date="2024-02" db="EMBL/GenBank/DDBJ databases">
        <title>De novo assembly and annotation of 12 fungi associated with fruit tree decline syndrome in Ontario, Canada.</title>
        <authorList>
            <person name="Sulman M."/>
            <person name="Ellouze W."/>
            <person name="Ilyukhin E."/>
        </authorList>
    </citation>
    <scope>NUCLEOTIDE SEQUENCE [LARGE SCALE GENOMIC DNA]</scope>
    <source>
        <strain evidence="2 3">M42-189</strain>
    </source>
</reference>
<dbReference type="Pfam" id="PF01370">
    <property type="entry name" value="Epimerase"/>
    <property type="match status" value="1"/>
</dbReference>
<gene>
    <name evidence="2" type="ORF">SLS60_010904</name>
</gene>
<feature type="domain" description="NAD-dependent epimerase/dehydratase" evidence="1">
    <location>
        <begin position="3"/>
        <end position="217"/>
    </location>
</feature>
<evidence type="ECO:0000259" key="1">
    <source>
        <dbReference type="Pfam" id="PF01370"/>
    </source>
</evidence>
<evidence type="ECO:0000313" key="3">
    <source>
        <dbReference type="Proteomes" id="UP001521785"/>
    </source>
</evidence>
<dbReference type="InterPro" id="IPR036291">
    <property type="entry name" value="NAD(P)-bd_dom_sf"/>
</dbReference>
<name>A0ABR3QMC3_9PLEO</name>
<accession>A0ABR3QMC3</accession>
<dbReference type="CDD" id="cd05262">
    <property type="entry name" value="SDR_a7"/>
    <property type="match status" value="1"/>
</dbReference>
<evidence type="ECO:0000313" key="2">
    <source>
        <dbReference type="EMBL" id="KAL1593296.1"/>
    </source>
</evidence>
<dbReference type="InterPro" id="IPR051783">
    <property type="entry name" value="NAD(P)-dependent_oxidoreduct"/>
</dbReference>
<organism evidence="2 3">
    <name type="scientific">Paraconiothyrium brasiliense</name>
    <dbReference type="NCBI Taxonomy" id="300254"/>
    <lineage>
        <taxon>Eukaryota</taxon>
        <taxon>Fungi</taxon>
        <taxon>Dikarya</taxon>
        <taxon>Ascomycota</taxon>
        <taxon>Pezizomycotina</taxon>
        <taxon>Dothideomycetes</taxon>
        <taxon>Pleosporomycetidae</taxon>
        <taxon>Pleosporales</taxon>
        <taxon>Massarineae</taxon>
        <taxon>Didymosphaeriaceae</taxon>
        <taxon>Paraconiothyrium</taxon>
    </lineage>
</organism>
<sequence length="300" mass="31584">MRIFLTGGTGFIGKAVIAELLSFGHTVTGLARSDESAKILKSLGASVHKGSLSDLRALKEGAAAADAVIHLAFIHDFSNYTASVETDKTAIEVMAEGLEGTGKPLLVASGTLLLRHGHVGTEDDAFDTSTAPFEVRGQSEEHTKKLAKDKGVGAVVVRLAPVVHGDADKQFMPIIIAAARKNGVSAYIGDGLHRWPATHVLDAAAAFRLAVERKVPGGSTLHFVAEEGVQIKDIAITIGEKLGVPVVSKDTDEAADHFGWFASVVGADNPVSSAKTKEVLDWTPKQPGLLDDLRNGSYFS</sequence>
<dbReference type="EMBL" id="JAKJXO020000019">
    <property type="protein sequence ID" value="KAL1593296.1"/>
    <property type="molecule type" value="Genomic_DNA"/>
</dbReference>
<dbReference type="InterPro" id="IPR001509">
    <property type="entry name" value="Epimerase_deHydtase"/>
</dbReference>
<dbReference type="Gene3D" id="3.40.50.720">
    <property type="entry name" value="NAD(P)-binding Rossmann-like Domain"/>
    <property type="match status" value="1"/>
</dbReference>
<keyword evidence="3" id="KW-1185">Reference proteome</keyword>